<proteinExistence type="predicted"/>
<keyword evidence="7" id="KW-1185">Reference proteome</keyword>
<evidence type="ECO:0000259" key="4">
    <source>
        <dbReference type="Pfam" id="PF00891"/>
    </source>
</evidence>
<protein>
    <submittedName>
        <fullName evidence="6">Sterigmatocystin 8-O-methyltransferase</fullName>
    </submittedName>
</protein>
<accession>A0A6A6HSW2</accession>
<dbReference type="Pfam" id="PF08100">
    <property type="entry name" value="Dimerisation"/>
    <property type="match status" value="1"/>
</dbReference>
<dbReference type="Pfam" id="PF00891">
    <property type="entry name" value="Methyltransf_2"/>
    <property type="match status" value="1"/>
</dbReference>
<feature type="domain" description="O-methyltransferase dimerisation" evidence="5">
    <location>
        <begin position="83"/>
        <end position="154"/>
    </location>
</feature>
<organism evidence="6 7">
    <name type="scientific">Trematosphaeria pertusa</name>
    <dbReference type="NCBI Taxonomy" id="390896"/>
    <lineage>
        <taxon>Eukaryota</taxon>
        <taxon>Fungi</taxon>
        <taxon>Dikarya</taxon>
        <taxon>Ascomycota</taxon>
        <taxon>Pezizomycotina</taxon>
        <taxon>Dothideomycetes</taxon>
        <taxon>Pleosporomycetidae</taxon>
        <taxon>Pleosporales</taxon>
        <taxon>Massarineae</taxon>
        <taxon>Trematosphaeriaceae</taxon>
        <taxon>Trematosphaeria</taxon>
    </lineage>
</organism>
<dbReference type="GO" id="GO:0032259">
    <property type="term" value="P:methylation"/>
    <property type="evidence" value="ECO:0007669"/>
    <property type="project" value="UniProtKB-KW"/>
</dbReference>
<keyword evidence="2 6" id="KW-0808">Transferase</keyword>
<keyword evidence="1 6" id="KW-0489">Methyltransferase</keyword>
<dbReference type="Gene3D" id="3.40.50.150">
    <property type="entry name" value="Vaccinia Virus protein VP39"/>
    <property type="match status" value="1"/>
</dbReference>
<dbReference type="InterPro" id="IPR036390">
    <property type="entry name" value="WH_DNA-bd_sf"/>
</dbReference>
<dbReference type="GO" id="GO:0008171">
    <property type="term" value="F:O-methyltransferase activity"/>
    <property type="evidence" value="ECO:0007669"/>
    <property type="project" value="InterPro"/>
</dbReference>
<evidence type="ECO:0000313" key="6">
    <source>
        <dbReference type="EMBL" id="KAF2241265.1"/>
    </source>
</evidence>
<name>A0A6A6HSW2_9PLEO</name>
<gene>
    <name evidence="6" type="ORF">BU26DRAFT_556370</name>
</gene>
<reference evidence="6" key="1">
    <citation type="journal article" date="2020" name="Stud. Mycol.">
        <title>101 Dothideomycetes genomes: a test case for predicting lifestyles and emergence of pathogens.</title>
        <authorList>
            <person name="Haridas S."/>
            <person name="Albert R."/>
            <person name="Binder M."/>
            <person name="Bloem J."/>
            <person name="Labutti K."/>
            <person name="Salamov A."/>
            <person name="Andreopoulos B."/>
            <person name="Baker S."/>
            <person name="Barry K."/>
            <person name="Bills G."/>
            <person name="Bluhm B."/>
            <person name="Cannon C."/>
            <person name="Castanera R."/>
            <person name="Culley D."/>
            <person name="Daum C."/>
            <person name="Ezra D."/>
            <person name="Gonzalez J."/>
            <person name="Henrissat B."/>
            <person name="Kuo A."/>
            <person name="Liang C."/>
            <person name="Lipzen A."/>
            <person name="Lutzoni F."/>
            <person name="Magnuson J."/>
            <person name="Mondo S."/>
            <person name="Nolan M."/>
            <person name="Ohm R."/>
            <person name="Pangilinan J."/>
            <person name="Park H.-J."/>
            <person name="Ramirez L."/>
            <person name="Alfaro M."/>
            <person name="Sun H."/>
            <person name="Tritt A."/>
            <person name="Yoshinaga Y."/>
            <person name="Zwiers L.-H."/>
            <person name="Turgeon B."/>
            <person name="Goodwin S."/>
            <person name="Spatafora J."/>
            <person name="Crous P."/>
            <person name="Grigoriev I."/>
        </authorList>
    </citation>
    <scope>NUCLEOTIDE SEQUENCE</scope>
    <source>
        <strain evidence="6">CBS 122368</strain>
    </source>
</reference>
<dbReference type="SUPFAM" id="SSF53335">
    <property type="entry name" value="S-adenosyl-L-methionine-dependent methyltransferases"/>
    <property type="match status" value="1"/>
</dbReference>
<dbReference type="GeneID" id="54585708"/>
<dbReference type="InterPro" id="IPR012967">
    <property type="entry name" value="COMT_dimerisation"/>
</dbReference>
<dbReference type="GO" id="GO:0046983">
    <property type="term" value="F:protein dimerization activity"/>
    <property type="evidence" value="ECO:0007669"/>
    <property type="project" value="InterPro"/>
</dbReference>
<feature type="domain" description="O-methyltransferase C-terminal" evidence="4">
    <location>
        <begin position="186"/>
        <end position="396"/>
    </location>
</feature>
<dbReference type="InterPro" id="IPR036388">
    <property type="entry name" value="WH-like_DNA-bd_sf"/>
</dbReference>
<dbReference type="PANTHER" id="PTHR43712">
    <property type="entry name" value="PUTATIVE (AFU_ORTHOLOGUE AFUA_4G14580)-RELATED"/>
    <property type="match status" value="1"/>
</dbReference>
<dbReference type="InterPro" id="IPR029063">
    <property type="entry name" value="SAM-dependent_MTases_sf"/>
</dbReference>
<dbReference type="PROSITE" id="PS51683">
    <property type="entry name" value="SAM_OMT_II"/>
    <property type="match status" value="1"/>
</dbReference>
<evidence type="ECO:0000256" key="1">
    <source>
        <dbReference type="ARBA" id="ARBA00022603"/>
    </source>
</evidence>
<dbReference type="InterPro" id="IPR016461">
    <property type="entry name" value="COMT-like"/>
</dbReference>
<dbReference type="SUPFAM" id="SSF46785">
    <property type="entry name" value="Winged helix' DNA-binding domain"/>
    <property type="match status" value="1"/>
</dbReference>
<dbReference type="Gene3D" id="1.10.10.10">
    <property type="entry name" value="Winged helix-like DNA-binding domain superfamily/Winged helix DNA-binding domain"/>
    <property type="match status" value="1"/>
</dbReference>
<dbReference type="OrthoDB" id="2410195at2759"/>
<dbReference type="Proteomes" id="UP000800094">
    <property type="component" value="Unassembled WGS sequence"/>
</dbReference>
<evidence type="ECO:0000313" key="7">
    <source>
        <dbReference type="Proteomes" id="UP000800094"/>
    </source>
</evidence>
<dbReference type="EMBL" id="ML987213">
    <property type="protein sequence ID" value="KAF2241265.1"/>
    <property type="molecule type" value="Genomic_DNA"/>
</dbReference>
<dbReference type="RefSeq" id="XP_033676269.1">
    <property type="nucleotide sequence ID" value="XM_033832378.1"/>
</dbReference>
<dbReference type="AlphaFoldDB" id="A0A6A6HSW2"/>
<evidence type="ECO:0000256" key="2">
    <source>
        <dbReference type="ARBA" id="ARBA00022679"/>
    </source>
</evidence>
<evidence type="ECO:0000256" key="3">
    <source>
        <dbReference type="ARBA" id="ARBA00022691"/>
    </source>
</evidence>
<sequence length="420" mass="47043">MADKANSNLLRLALQVQQTATQIVEGLSSNGLPEPTFEPSSESIPETTQFASLRTALNDAAHDLLRLVNGPKTEVRNLICTLYDLAAWQVACEFRFFDAIPESGCAELKEISKAVGLDEERVGRFLRILATDRVFEEVKPDVFKHTSRSVLYVRDQHMRDAVHYQLDEFFMAVPETSASLRASPLAFSRSTNPFVTRHGSEMFQFYRQDPKRASRFASAMAGIGKMERQFEDLRDSYPWNEVTAGKVVDVGGGNGHMSIALARSFPNLQMVVQDSLSMLAQASSNDISDLNGRVAFMQHSFFEPEPIAGAAAYLLRYVTHNWDDQDCIRIFKALVPALEQSAPQTPLLINDIVLPTAGETTLYQERRLRQVDIMMMVVLGAKQRTEADFRGLLKSADSRYRVKDIHGTGDMKLLEVVLDI</sequence>
<dbReference type="InterPro" id="IPR001077">
    <property type="entry name" value="COMT_C"/>
</dbReference>
<evidence type="ECO:0000259" key="5">
    <source>
        <dbReference type="Pfam" id="PF08100"/>
    </source>
</evidence>
<dbReference type="PANTHER" id="PTHR43712:SF12">
    <property type="entry name" value="STERIGMATOCYSTIN 8-O-METHYLTRANSFERASE"/>
    <property type="match status" value="1"/>
</dbReference>
<keyword evidence="3" id="KW-0949">S-adenosyl-L-methionine</keyword>